<comment type="caution">
    <text evidence="1">The sequence shown here is derived from an EMBL/GenBank/DDBJ whole genome shotgun (WGS) entry which is preliminary data.</text>
</comment>
<evidence type="ECO:0000313" key="1">
    <source>
        <dbReference type="EMBL" id="GBP46487.1"/>
    </source>
</evidence>
<gene>
    <name evidence="1" type="ORF">EVAR_28067_1</name>
</gene>
<dbReference type="Proteomes" id="UP000299102">
    <property type="component" value="Unassembled WGS sequence"/>
</dbReference>
<evidence type="ECO:0000313" key="2">
    <source>
        <dbReference type="Proteomes" id="UP000299102"/>
    </source>
</evidence>
<proteinExistence type="predicted"/>
<sequence>MVMRRPQSETRAPPAGAHSSVFNNAISRQEAFFEILGVSCTELRFVHHENDVQRRARGGARELSTQTRPLNWPRFRIRAPMSRVPLWRRQKADSRRR</sequence>
<protein>
    <submittedName>
        <fullName evidence="1">Uncharacterized protein</fullName>
    </submittedName>
</protein>
<keyword evidence="2" id="KW-1185">Reference proteome</keyword>
<dbReference type="EMBL" id="BGZK01000484">
    <property type="protein sequence ID" value="GBP46487.1"/>
    <property type="molecule type" value="Genomic_DNA"/>
</dbReference>
<name>A0A4C1W8N2_EUMVA</name>
<accession>A0A4C1W8N2</accession>
<dbReference type="AlphaFoldDB" id="A0A4C1W8N2"/>
<reference evidence="1 2" key="1">
    <citation type="journal article" date="2019" name="Commun. Biol.">
        <title>The bagworm genome reveals a unique fibroin gene that provides high tensile strength.</title>
        <authorList>
            <person name="Kono N."/>
            <person name="Nakamura H."/>
            <person name="Ohtoshi R."/>
            <person name="Tomita M."/>
            <person name="Numata K."/>
            <person name="Arakawa K."/>
        </authorList>
    </citation>
    <scope>NUCLEOTIDE SEQUENCE [LARGE SCALE GENOMIC DNA]</scope>
</reference>
<organism evidence="1 2">
    <name type="scientific">Eumeta variegata</name>
    <name type="common">Bagworm moth</name>
    <name type="synonym">Eumeta japonica</name>
    <dbReference type="NCBI Taxonomy" id="151549"/>
    <lineage>
        <taxon>Eukaryota</taxon>
        <taxon>Metazoa</taxon>
        <taxon>Ecdysozoa</taxon>
        <taxon>Arthropoda</taxon>
        <taxon>Hexapoda</taxon>
        <taxon>Insecta</taxon>
        <taxon>Pterygota</taxon>
        <taxon>Neoptera</taxon>
        <taxon>Endopterygota</taxon>
        <taxon>Lepidoptera</taxon>
        <taxon>Glossata</taxon>
        <taxon>Ditrysia</taxon>
        <taxon>Tineoidea</taxon>
        <taxon>Psychidae</taxon>
        <taxon>Oiketicinae</taxon>
        <taxon>Eumeta</taxon>
    </lineage>
</organism>